<keyword evidence="2" id="KW-1185">Reference proteome</keyword>
<dbReference type="InterPro" id="IPR012292">
    <property type="entry name" value="Globin/Proto"/>
</dbReference>
<accession>A0ABN0Q4J4</accession>
<reference evidence="1 2" key="1">
    <citation type="journal article" date="2014" name="Genome Announc.">
        <title>Draft Genome Sequence of Enterobacter cloacae Strain S611.</title>
        <authorList>
            <person name="Wang D."/>
            <person name="Han C.S."/>
            <person name="Dichosa A.E."/>
            <person name="Gleasner C.D."/>
            <person name="Johnson S.L."/>
            <person name="Daligault H.E."/>
            <person name="Davenport K.W."/>
            <person name="Li P.E."/>
            <person name="Pierson E.A."/>
            <person name="Pierson L.S.III."/>
        </authorList>
    </citation>
    <scope>NUCLEOTIDE SEQUENCE [LARGE SCALE GENOMIC DNA]</scope>
    <source>
        <strain evidence="1 2">S611</strain>
    </source>
</reference>
<sequence>MMETYLKSMKGEWLTLLEKTDQHIRRLTAEVAYTHAHDLSETFYRIVLTDPMPVNFSLMPRLKYILNPRWSAG</sequence>
<evidence type="ECO:0000313" key="1">
    <source>
        <dbReference type="EMBL" id="ESS56882.1"/>
    </source>
</evidence>
<proteinExistence type="predicted"/>
<organism evidence="1 2">
    <name type="scientific">Enterobacter cloacae S611</name>
    <dbReference type="NCBI Taxonomy" id="1399146"/>
    <lineage>
        <taxon>Bacteria</taxon>
        <taxon>Pseudomonadati</taxon>
        <taxon>Pseudomonadota</taxon>
        <taxon>Gammaproteobacteria</taxon>
        <taxon>Enterobacterales</taxon>
        <taxon>Enterobacteriaceae</taxon>
        <taxon>Enterobacter</taxon>
        <taxon>Enterobacter cloacae complex</taxon>
    </lineage>
</organism>
<dbReference type="Gene3D" id="1.10.490.10">
    <property type="entry name" value="Globins"/>
    <property type="match status" value="1"/>
</dbReference>
<protein>
    <submittedName>
        <fullName evidence="1">Diguanylate cyclase yddV domain protein</fullName>
    </submittedName>
</protein>
<dbReference type="Proteomes" id="UP000017834">
    <property type="component" value="Unassembled WGS sequence"/>
</dbReference>
<name>A0ABN0Q4J4_ENTCL</name>
<comment type="caution">
    <text evidence="1">The sequence shown here is derived from an EMBL/GenBank/DDBJ whole genome shotgun (WGS) entry which is preliminary data.</text>
</comment>
<gene>
    <name evidence="1" type="ORF">EDP2_204</name>
</gene>
<evidence type="ECO:0000313" key="2">
    <source>
        <dbReference type="Proteomes" id="UP000017834"/>
    </source>
</evidence>
<dbReference type="EMBL" id="AXOM01000051">
    <property type="protein sequence ID" value="ESS56882.1"/>
    <property type="molecule type" value="Genomic_DNA"/>
</dbReference>